<dbReference type="InterPro" id="IPR015300">
    <property type="entry name" value="DNA-bd_pseudobarrel_sf"/>
</dbReference>
<dbReference type="InterPro" id="IPR003340">
    <property type="entry name" value="B3_DNA-bd"/>
</dbReference>
<gene>
    <name evidence="8" type="ORF">QYE76_068116</name>
</gene>
<dbReference type="EMBL" id="JAUUTY010000004">
    <property type="protein sequence ID" value="KAK1650311.1"/>
    <property type="molecule type" value="Genomic_DNA"/>
</dbReference>
<evidence type="ECO:0000313" key="8">
    <source>
        <dbReference type="EMBL" id="KAK1650311.1"/>
    </source>
</evidence>
<dbReference type="Proteomes" id="UP001231189">
    <property type="component" value="Unassembled WGS sequence"/>
</dbReference>
<dbReference type="SUPFAM" id="SSF101936">
    <property type="entry name" value="DNA-binding pseudobarrel domain"/>
    <property type="match status" value="1"/>
</dbReference>
<sequence>MATHPASRGWEKFARFHDLQAGCVLTFPYQGDEEMNVNVFDNTSCHQHYHNDDEEETIEHEMHPLSLIFRAAGGPGIRAALVQLGHYLGNVGYLSHDYGSGQGGNNDEDGDGSNEDGPPDLLVIKTEEVQPPRLSEEEAMEMVIARASLMSSSCGKDLPSSCCRSSR</sequence>
<keyword evidence="4" id="KW-0804">Transcription</keyword>
<evidence type="ECO:0000313" key="9">
    <source>
        <dbReference type="Proteomes" id="UP001231189"/>
    </source>
</evidence>
<keyword evidence="2" id="KW-0805">Transcription regulation</keyword>
<feature type="domain" description="TF-B3" evidence="7">
    <location>
        <begin position="1"/>
        <end position="43"/>
    </location>
</feature>
<dbReference type="GO" id="GO:0005634">
    <property type="term" value="C:nucleus"/>
    <property type="evidence" value="ECO:0007669"/>
    <property type="project" value="UniProtKB-SubCell"/>
</dbReference>
<evidence type="ECO:0000256" key="4">
    <source>
        <dbReference type="ARBA" id="ARBA00023163"/>
    </source>
</evidence>
<comment type="subcellular location">
    <subcellularLocation>
        <location evidence="1">Nucleus</location>
    </subcellularLocation>
</comment>
<evidence type="ECO:0000256" key="6">
    <source>
        <dbReference type="SAM" id="MobiDB-lite"/>
    </source>
</evidence>
<name>A0AAD8WBD9_LOLMU</name>
<reference evidence="8" key="1">
    <citation type="submission" date="2023-07" db="EMBL/GenBank/DDBJ databases">
        <title>A chromosome-level genome assembly of Lolium multiflorum.</title>
        <authorList>
            <person name="Chen Y."/>
            <person name="Copetti D."/>
            <person name="Kolliker R."/>
            <person name="Studer B."/>
        </authorList>
    </citation>
    <scope>NUCLEOTIDE SEQUENCE</scope>
    <source>
        <strain evidence="8">02402/16</strain>
        <tissue evidence="8">Leaf</tissue>
    </source>
</reference>
<protein>
    <recommendedName>
        <fullName evidence="7">TF-B3 domain-containing protein</fullName>
    </recommendedName>
</protein>
<keyword evidence="3" id="KW-0238">DNA-binding</keyword>
<evidence type="ECO:0000256" key="2">
    <source>
        <dbReference type="ARBA" id="ARBA00023015"/>
    </source>
</evidence>
<keyword evidence="9" id="KW-1185">Reference proteome</keyword>
<accession>A0AAD8WBD9</accession>
<comment type="caution">
    <text evidence="8">The sequence shown here is derived from an EMBL/GenBank/DDBJ whole genome shotgun (WGS) entry which is preliminary data.</text>
</comment>
<dbReference type="AlphaFoldDB" id="A0AAD8WBD9"/>
<evidence type="ECO:0000256" key="5">
    <source>
        <dbReference type="ARBA" id="ARBA00023242"/>
    </source>
</evidence>
<dbReference type="Gene3D" id="2.40.330.10">
    <property type="entry name" value="DNA-binding pseudobarrel domain"/>
    <property type="match status" value="1"/>
</dbReference>
<feature type="compositionally biased region" description="Acidic residues" evidence="6">
    <location>
        <begin position="106"/>
        <end position="118"/>
    </location>
</feature>
<organism evidence="8 9">
    <name type="scientific">Lolium multiflorum</name>
    <name type="common">Italian ryegrass</name>
    <name type="synonym">Lolium perenne subsp. multiflorum</name>
    <dbReference type="NCBI Taxonomy" id="4521"/>
    <lineage>
        <taxon>Eukaryota</taxon>
        <taxon>Viridiplantae</taxon>
        <taxon>Streptophyta</taxon>
        <taxon>Embryophyta</taxon>
        <taxon>Tracheophyta</taxon>
        <taxon>Spermatophyta</taxon>
        <taxon>Magnoliopsida</taxon>
        <taxon>Liliopsida</taxon>
        <taxon>Poales</taxon>
        <taxon>Poaceae</taxon>
        <taxon>BOP clade</taxon>
        <taxon>Pooideae</taxon>
        <taxon>Poodae</taxon>
        <taxon>Poeae</taxon>
        <taxon>Poeae Chloroplast Group 2 (Poeae type)</taxon>
        <taxon>Loliodinae</taxon>
        <taxon>Loliinae</taxon>
        <taxon>Lolium</taxon>
    </lineage>
</organism>
<keyword evidence="5" id="KW-0539">Nucleus</keyword>
<evidence type="ECO:0000259" key="7">
    <source>
        <dbReference type="PROSITE" id="PS50863"/>
    </source>
</evidence>
<dbReference type="GO" id="GO:0003677">
    <property type="term" value="F:DNA binding"/>
    <property type="evidence" value="ECO:0007669"/>
    <property type="project" value="UniProtKB-KW"/>
</dbReference>
<dbReference type="PROSITE" id="PS50863">
    <property type="entry name" value="B3"/>
    <property type="match status" value="1"/>
</dbReference>
<feature type="region of interest" description="Disordered" evidence="6">
    <location>
        <begin position="99"/>
        <end position="120"/>
    </location>
</feature>
<evidence type="ECO:0000256" key="3">
    <source>
        <dbReference type="ARBA" id="ARBA00023125"/>
    </source>
</evidence>
<evidence type="ECO:0000256" key="1">
    <source>
        <dbReference type="ARBA" id="ARBA00004123"/>
    </source>
</evidence>
<proteinExistence type="predicted"/>